<feature type="transmembrane region" description="Helical" evidence="10">
    <location>
        <begin position="79"/>
        <end position="103"/>
    </location>
</feature>
<dbReference type="GO" id="GO:0005319">
    <property type="term" value="F:lipid transporter activity"/>
    <property type="evidence" value="ECO:0007669"/>
    <property type="project" value="TreeGrafter"/>
</dbReference>
<keyword evidence="6" id="KW-0547">Nucleotide-binding</keyword>
<evidence type="ECO:0000259" key="11">
    <source>
        <dbReference type="PROSITE" id="PS50893"/>
    </source>
</evidence>
<dbReference type="STRING" id="29170.A0A368G7D0"/>
<dbReference type="PROSITE" id="PS50893">
    <property type="entry name" value="ABC_TRANSPORTER_2"/>
    <property type="match status" value="1"/>
</dbReference>
<dbReference type="CDD" id="cd03263">
    <property type="entry name" value="ABC_subfamily_A"/>
    <property type="match status" value="1"/>
</dbReference>
<dbReference type="PANTHER" id="PTHR19229:SF36">
    <property type="entry name" value="ATP-BINDING CASSETTE SUB-FAMILY A MEMBER 2"/>
    <property type="match status" value="1"/>
</dbReference>
<dbReference type="GO" id="GO:0016020">
    <property type="term" value="C:membrane"/>
    <property type="evidence" value="ECO:0007669"/>
    <property type="project" value="UniProtKB-SubCell"/>
</dbReference>
<evidence type="ECO:0000313" key="12">
    <source>
        <dbReference type="EMBL" id="RCN40331.1"/>
    </source>
</evidence>
<comment type="similarity">
    <text evidence="2">Belongs to the ABC transporter superfamily. ABCA family.</text>
</comment>
<feature type="domain" description="ABC transporter" evidence="11">
    <location>
        <begin position="156"/>
        <end position="388"/>
    </location>
</feature>
<dbReference type="InterPro" id="IPR017871">
    <property type="entry name" value="ABC_transporter-like_CS"/>
</dbReference>
<evidence type="ECO:0000313" key="13">
    <source>
        <dbReference type="Proteomes" id="UP000252519"/>
    </source>
</evidence>
<evidence type="ECO:0000256" key="3">
    <source>
        <dbReference type="ARBA" id="ARBA00022448"/>
    </source>
</evidence>
<evidence type="ECO:0000256" key="7">
    <source>
        <dbReference type="ARBA" id="ARBA00022840"/>
    </source>
</evidence>
<dbReference type="EMBL" id="JOJR01000290">
    <property type="protein sequence ID" value="RCN40331.1"/>
    <property type="molecule type" value="Genomic_DNA"/>
</dbReference>
<gene>
    <name evidence="12" type="ORF">ANCCAN_13717</name>
</gene>
<dbReference type="InterPro" id="IPR026082">
    <property type="entry name" value="ABCA"/>
</dbReference>
<dbReference type="FunFam" id="3.40.50.300:FF:001253">
    <property type="entry name" value="ATP-binding cassette protein subfamily A, member 10"/>
    <property type="match status" value="1"/>
</dbReference>
<dbReference type="GO" id="GO:0140359">
    <property type="term" value="F:ABC-type transporter activity"/>
    <property type="evidence" value="ECO:0007669"/>
    <property type="project" value="InterPro"/>
</dbReference>
<comment type="caution">
    <text evidence="12">The sequence shown here is derived from an EMBL/GenBank/DDBJ whole genome shotgun (WGS) entry which is preliminary data.</text>
</comment>
<feature type="transmembrane region" description="Helical" evidence="10">
    <location>
        <begin position="823"/>
        <end position="845"/>
    </location>
</feature>
<dbReference type="GO" id="GO:0016887">
    <property type="term" value="F:ATP hydrolysis activity"/>
    <property type="evidence" value="ECO:0007669"/>
    <property type="project" value="InterPro"/>
</dbReference>
<keyword evidence="5" id="KW-0677">Repeat</keyword>
<keyword evidence="4 10" id="KW-0812">Transmembrane</keyword>
<dbReference type="SMART" id="SM00382">
    <property type="entry name" value="AAA"/>
    <property type="match status" value="1"/>
</dbReference>
<dbReference type="InterPro" id="IPR003593">
    <property type="entry name" value="AAA+_ATPase"/>
</dbReference>
<keyword evidence="8 10" id="KW-1133">Transmembrane helix</keyword>
<keyword evidence="13" id="KW-1185">Reference proteome</keyword>
<dbReference type="Pfam" id="PF12698">
    <property type="entry name" value="ABC2_membrane_3"/>
    <property type="match status" value="1"/>
</dbReference>
<feature type="transmembrane region" description="Helical" evidence="10">
    <location>
        <begin position="34"/>
        <end position="55"/>
    </location>
</feature>
<evidence type="ECO:0000256" key="4">
    <source>
        <dbReference type="ARBA" id="ARBA00022692"/>
    </source>
</evidence>
<feature type="transmembrane region" description="Helical" evidence="10">
    <location>
        <begin position="516"/>
        <end position="538"/>
    </location>
</feature>
<evidence type="ECO:0000256" key="9">
    <source>
        <dbReference type="ARBA" id="ARBA00023136"/>
    </source>
</evidence>
<dbReference type="OrthoDB" id="5862512at2759"/>
<feature type="transmembrane region" description="Helical" evidence="10">
    <location>
        <begin position="903"/>
        <end position="924"/>
    </location>
</feature>
<evidence type="ECO:0000256" key="5">
    <source>
        <dbReference type="ARBA" id="ARBA00022737"/>
    </source>
</evidence>
<evidence type="ECO:0000256" key="10">
    <source>
        <dbReference type="SAM" id="Phobius"/>
    </source>
</evidence>
<dbReference type="PROSITE" id="PS00211">
    <property type="entry name" value="ABC_TRANSPORTER_1"/>
    <property type="match status" value="1"/>
</dbReference>
<evidence type="ECO:0000256" key="8">
    <source>
        <dbReference type="ARBA" id="ARBA00022989"/>
    </source>
</evidence>
<reference evidence="12 13" key="1">
    <citation type="submission" date="2014-10" db="EMBL/GenBank/DDBJ databases">
        <title>Draft genome of the hookworm Ancylostoma caninum.</title>
        <authorList>
            <person name="Mitreva M."/>
        </authorList>
    </citation>
    <scope>NUCLEOTIDE SEQUENCE [LARGE SCALE GENOMIC DNA]</scope>
    <source>
        <strain evidence="12 13">Baltimore</strain>
    </source>
</reference>
<name>A0A368G7D0_ANCCA</name>
<dbReference type="InterPro" id="IPR003439">
    <property type="entry name" value="ABC_transporter-like_ATP-bd"/>
</dbReference>
<dbReference type="Gene3D" id="3.40.50.300">
    <property type="entry name" value="P-loop containing nucleotide triphosphate hydrolases"/>
    <property type="match status" value="1"/>
</dbReference>
<evidence type="ECO:0000256" key="6">
    <source>
        <dbReference type="ARBA" id="ARBA00022741"/>
    </source>
</evidence>
<sequence length="927" mass="102448">MATACSAIIFFVSTMPCTYLSIREQSTFQQSADWMIGIACMVPPSAFGIAIKVLLSAERADVGTTWTTLFHVYGQKESIFSVGFLMLILLFETILYFILALYINKVCPGQHGIPSSWYFPVEPFIEKSSISESVDQLHRQEPSIDTDEGSDQLASVRLCGVSKKYTNRGARELAVDNLSICFNRGEITALLGENGAGKSTIIRMISGHMAPTTGTISVDGQEISGSQRVPVGICPQHNVLFPSLTIGEHLRFYAALKNPTLSKSKTARDVDEMVEDLRLKNKCDALASTLSGGMQRRLCIGIAFIAGSKTVILDEPTAGVDPFARRAIWDLVLKYKEDHTIIVATHFMDEADILSDRIAIMSEGTLKAVGTPMSLKSEYGDGYKLTMSLKNAESALGECRKWLERFGGEVVVLDFYGKHAEIGLPGWTDEQVPIRNFISWNQIFSIFVKLIGRPSRRGLKATFEDIHGETSSNADPYFDFSSYERHPPQSTARLWQHIKAQVTKRTKYASRSWRTLFSQLIVPVLFVVLGMGVALPAISPTTFPPIEISTAQFVNLTMSSILVPYQDYVAMPDYPYSNLTSQDAFLVTPTAAINQLFNPAGPGSVCAIADASQTWLDANQPNVSARALARLVDLGYFDMHCFQLSCKNCIRSGKLGDFIVPVSPDSSDATCHCETKKFVEQCERFPQPNVTAISLSGSVPYEVSGFDLSAWTIKSSQDANFGQVQISMLVTAVGIFNKIIAWIFTVKAYELRVIFFQVLFDNRAFHAQPIYLNLWHNTLLRAAVRQSGADVNPGAYAIRLTNYPLPSKKIMFSLEQILQNNDVLIALFIVIALIFVPCSFVFLLVSERSSSALHLQRMAGLSPLTYWIVNYICDVLMFIFTASCTLLVIFVLGTSVYSSLATIQAFAVLMLLFGISSIPSIYVVSCK</sequence>
<accession>A0A368G7D0</accession>
<comment type="subcellular location">
    <subcellularLocation>
        <location evidence="1">Membrane</location>
        <topology evidence="1">Multi-pass membrane protein</topology>
    </subcellularLocation>
</comment>
<evidence type="ECO:0000256" key="2">
    <source>
        <dbReference type="ARBA" id="ARBA00008869"/>
    </source>
</evidence>
<keyword evidence="9 10" id="KW-0472">Membrane</keyword>
<dbReference type="Pfam" id="PF00005">
    <property type="entry name" value="ABC_tran"/>
    <property type="match status" value="1"/>
</dbReference>
<dbReference type="Proteomes" id="UP000252519">
    <property type="component" value="Unassembled WGS sequence"/>
</dbReference>
<organism evidence="12 13">
    <name type="scientific">Ancylostoma caninum</name>
    <name type="common">Dog hookworm</name>
    <dbReference type="NCBI Taxonomy" id="29170"/>
    <lineage>
        <taxon>Eukaryota</taxon>
        <taxon>Metazoa</taxon>
        <taxon>Ecdysozoa</taxon>
        <taxon>Nematoda</taxon>
        <taxon>Chromadorea</taxon>
        <taxon>Rhabditida</taxon>
        <taxon>Rhabditina</taxon>
        <taxon>Rhabditomorpha</taxon>
        <taxon>Strongyloidea</taxon>
        <taxon>Ancylostomatidae</taxon>
        <taxon>Ancylostomatinae</taxon>
        <taxon>Ancylostoma</taxon>
    </lineage>
</organism>
<evidence type="ECO:0000256" key="1">
    <source>
        <dbReference type="ARBA" id="ARBA00004141"/>
    </source>
</evidence>
<protein>
    <submittedName>
        <fullName evidence="12">ABC transporter, ATP-binding protein</fullName>
    </submittedName>
</protein>
<dbReference type="InterPro" id="IPR027417">
    <property type="entry name" value="P-loop_NTPase"/>
</dbReference>
<dbReference type="GO" id="GO:0005524">
    <property type="term" value="F:ATP binding"/>
    <property type="evidence" value="ECO:0007669"/>
    <property type="project" value="UniProtKB-KW"/>
</dbReference>
<proteinExistence type="inferred from homology"/>
<keyword evidence="3" id="KW-0813">Transport</keyword>
<feature type="transmembrane region" description="Helical" evidence="10">
    <location>
        <begin position="866"/>
        <end position="891"/>
    </location>
</feature>
<feature type="transmembrane region" description="Helical" evidence="10">
    <location>
        <begin position="6"/>
        <end position="22"/>
    </location>
</feature>
<keyword evidence="7 12" id="KW-0067">ATP-binding</keyword>
<dbReference type="PANTHER" id="PTHR19229">
    <property type="entry name" value="ATP-BINDING CASSETTE TRANSPORTER SUBFAMILY A ABCA"/>
    <property type="match status" value="1"/>
</dbReference>
<dbReference type="AlphaFoldDB" id="A0A368G7D0"/>
<dbReference type="SUPFAM" id="SSF52540">
    <property type="entry name" value="P-loop containing nucleoside triphosphate hydrolases"/>
    <property type="match status" value="1"/>
</dbReference>
<dbReference type="InterPro" id="IPR013525">
    <property type="entry name" value="ABC2_TM"/>
</dbReference>